<protein>
    <recommendedName>
        <fullName evidence="1">BTB domain-containing protein</fullName>
    </recommendedName>
</protein>
<feature type="domain" description="BTB" evidence="1">
    <location>
        <begin position="37"/>
        <end position="104"/>
    </location>
</feature>
<feature type="non-terminal residue" evidence="2">
    <location>
        <position position="114"/>
    </location>
</feature>
<dbReference type="PROSITE" id="PS50097">
    <property type="entry name" value="BTB"/>
    <property type="match status" value="1"/>
</dbReference>
<name>A0AAN5CB89_9BILA</name>
<comment type="caution">
    <text evidence="2">The sequence shown here is derived from an EMBL/GenBank/DDBJ whole genome shotgun (WGS) entry which is preliminary data.</text>
</comment>
<accession>A0AAN5CB89</accession>
<keyword evidence="3" id="KW-1185">Reference proteome</keyword>
<proteinExistence type="predicted"/>
<dbReference type="InterPro" id="IPR000210">
    <property type="entry name" value="BTB/POZ_dom"/>
</dbReference>
<reference evidence="3" key="1">
    <citation type="submission" date="2022-10" db="EMBL/GenBank/DDBJ databases">
        <title>Genome assembly of Pristionchus species.</title>
        <authorList>
            <person name="Yoshida K."/>
            <person name="Sommer R.J."/>
        </authorList>
    </citation>
    <scope>NUCLEOTIDE SEQUENCE [LARGE SCALE GENOMIC DNA]</scope>
    <source>
        <strain evidence="3">RS5460</strain>
    </source>
</reference>
<organism evidence="2 3">
    <name type="scientific">Pristionchus mayeri</name>
    <dbReference type="NCBI Taxonomy" id="1317129"/>
    <lineage>
        <taxon>Eukaryota</taxon>
        <taxon>Metazoa</taxon>
        <taxon>Ecdysozoa</taxon>
        <taxon>Nematoda</taxon>
        <taxon>Chromadorea</taxon>
        <taxon>Rhabditida</taxon>
        <taxon>Rhabditina</taxon>
        <taxon>Diplogasteromorpha</taxon>
        <taxon>Diplogasteroidea</taxon>
        <taxon>Neodiplogasteridae</taxon>
        <taxon>Pristionchus</taxon>
    </lineage>
</organism>
<dbReference type="PANTHER" id="PTHR47022">
    <property type="entry name" value="BTB AND MATH DOMAIN-CONTAINING PROTEIN 36-RELATED"/>
    <property type="match status" value="1"/>
</dbReference>
<dbReference type="SUPFAM" id="SSF54695">
    <property type="entry name" value="POZ domain"/>
    <property type="match status" value="1"/>
</dbReference>
<dbReference type="Gene3D" id="3.30.710.10">
    <property type="entry name" value="Potassium Channel Kv1.1, Chain A"/>
    <property type="match status" value="1"/>
</dbReference>
<dbReference type="InterPro" id="IPR011333">
    <property type="entry name" value="SKP1/BTB/POZ_sf"/>
</dbReference>
<dbReference type="CDD" id="cd18186">
    <property type="entry name" value="BTB_POZ_ZBTB_KLHL-like"/>
    <property type="match status" value="1"/>
</dbReference>
<feature type="non-terminal residue" evidence="2">
    <location>
        <position position="1"/>
    </location>
</feature>
<dbReference type="Pfam" id="PF00651">
    <property type="entry name" value="BTB"/>
    <property type="match status" value="1"/>
</dbReference>
<dbReference type="AlphaFoldDB" id="A0AAN5CB89"/>
<dbReference type="Proteomes" id="UP001328107">
    <property type="component" value="Unassembled WGS sequence"/>
</dbReference>
<dbReference type="EMBL" id="BTRK01000002">
    <property type="protein sequence ID" value="GMR35779.1"/>
    <property type="molecule type" value="Genomic_DNA"/>
</dbReference>
<evidence type="ECO:0000259" key="1">
    <source>
        <dbReference type="PROSITE" id="PS50097"/>
    </source>
</evidence>
<dbReference type="PANTHER" id="PTHR47022:SF1">
    <property type="entry name" value="BTB AND MATH DOMAIN-CONTAINING PROTEIN 36-RELATED"/>
    <property type="match status" value="1"/>
</dbReference>
<gene>
    <name evidence="2" type="ORF">PMAYCL1PPCAC_05974</name>
</gene>
<evidence type="ECO:0000313" key="3">
    <source>
        <dbReference type="Proteomes" id="UP001328107"/>
    </source>
</evidence>
<sequence length="114" mass="12484">SYMLSSAALSAHLGIVPVAHAQRHEISYDFSVPSPTSSVVLVVSGRKIHVSKEILAVSSPVFTSLFYGESANQSKKEFEINDVGYNTFIEYLLCIYPSTFELTDRVVEGVLLLA</sequence>
<evidence type="ECO:0000313" key="2">
    <source>
        <dbReference type="EMBL" id="GMR35779.1"/>
    </source>
</evidence>